<feature type="transmembrane region" description="Helical" evidence="1">
    <location>
        <begin position="50"/>
        <end position="71"/>
    </location>
</feature>
<accession>A0ABY8QIL3</accession>
<sequence>MQSSDHERTEQMHRDLNRLANELARLNNHRFIKVQNSHVRMVTFQFVRGLAFGLGTVIGASALVSVIVVMLSQIEFVPILGDLAVQIIEEIQPEARETDR</sequence>
<dbReference type="InterPro" id="IPR043723">
    <property type="entry name" value="DUF5665"/>
</dbReference>
<dbReference type="EMBL" id="CP124616">
    <property type="protein sequence ID" value="WGW03992.1"/>
    <property type="molecule type" value="Genomic_DNA"/>
</dbReference>
<name>A0ABY8QIL3_9RHOB</name>
<evidence type="ECO:0000313" key="2">
    <source>
        <dbReference type="EMBL" id="WGW03992.1"/>
    </source>
</evidence>
<dbReference type="Proteomes" id="UP001241605">
    <property type="component" value="Chromosome"/>
</dbReference>
<keyword evidence="1" id="KW-0472">Membrane</keyword>
<gene>
    <name evidence="2" type="ORF">QF118_00190</name>
</gene>
<proteinExistence type="predicted"/>
<protein>
    <submittedName>
        <fullName evidence="2">DUF5665 domain-containing protein</fullName>
    </submittedName>
</protein>
<dbReference type="RefSeq" id="WP_282300623.1">
    <property type="nucleotide sequence ID" value="NZ_CP124616.1"/>
</dbReference>
<evidence type="ECO:0000256" key="1">
    <source>
        <dbReference type="SAM" id="Phobius"/>
    </source>
</evidence>
<keyword evidence="1" id="KW-1133">Transmembrane helix</keyword>
<reference evidence="2 3" key="1">
    <citation type="submission" date="2023-05" db="EMBL/GenBank/DDBJ databases">
        <title>YMD87, complete Genome.</title>
        <authorList>
            <person name="Zhang J."/>
            <person name="Xu X."/>
        </authorList>
    </citation>
    <scope>NUCLEOTIDE SEQUENCE [LARGE SCALE GENOMIC DNA]</scope>
    <source>
        <strain evidence="2 3">YMD87</strain>
    </source>
</reference>
<keyword evidence="1" id="KW-0812">Transmembrane</keyword>
<organism evidence="2 3">
    <name type="scientific">Tropicibacter oceani</name>
    <dbReference type="NCBI Taxonomy" id="3058420"/>
    <lineage>
        <taxon>Bacteria</taxon>
        <taxon>Pseudomonadati</taxon>
        <taxon>Pseudomonadota</taxon>
        <taxon>Alphaproteobacteria</taxon>
        <taxon>Rhodobacterales</taxon>
        <taxon>Roseobacteraceae</taxon>
        <taxon>Tropicibacter</taxon>
    </lineage>
</organism>
<keyword evidence="3" id="KW-1185">Reference proteome</keyword>
<evidence type="ECO:0000313" key="3">
    <source>
        <dbReference type="Proteomes" id="UP001241605"/>
    </source>
</evidence>
<dbReference type="Pfam" id="PF18910">
    <property type="entry name" value="DUF5665"/>
    <property type="match status" value="1"/>
</dbReference>